<evidence type="ECO:0000256" key="2">
    <source>
        <dbReference type="SAM" id="Phobius"/>
    </source>
</evidence>
<gene>
    <name evidence="3" type="ORF">LCGC14_2909700</name>
</gene>
<protein>
    <recommendedName>
        <fullName evidence="4">AtpZ/AtpI family protein</fullName>
    </recommendedName>
</protein>
<evidence type="ECO:0000256" key="1">
    <source>
        <dbReference type="SAM" id="MobiDB-lite"/>
    </source>
</evidence>
<comment type="caution">
    <text evidence="3">The sequence shown here is derived from an EMBL/GenBank/DDBJ whole genome shotgun (WGS) entry which is preliminary data.</text>
</comment>
<feature type="compositionally biased region" description="Basic and acidic residues" evidence="1">
    <location>
        <begin position="111"/>
        <end position="123"/>
    </location>
</feature>
<evidence type="ECO:0008006" key="4">
    <source>
        <dbReference type="Google" id="ProtNLM"/>
    </source>
</evidence>
<feature type="transmembrane region" description="Helical" evidence="2">
    <location>
        <begin position="77"/>
        <end position="101"/>
    </location>
</feature>
<dbReference type="AlphaFoldDB" id="A0A0F8ZZQ5"/>
<proteinExistence type="predicted"/>
<feature type="transmembrane region" description="Helical" evidence="2">
    <location>
        <begin position="50"/>
        <end position="71"/>
    </location>
</feature>
<keyword evidence="2" id="KW-0812">Transmembrane</keyword>
<keyword evidence="2" id="KW-1133">Transmembrane helix</keyword>
<organism evidence="3">
    <name type="scientific">marine sediment metagenome</name>
    <dbReference type="NCBI Taxonomy" id="412755"/>
    <lineage>
        <taxon>unclassified sequences</taxon>
        <taxon>metagenomes</taxon>
        <taxon>ecological metagenomes</taxon>
    </lineage>
</organism>
<sequence>MEEPSCTVRLTTRRGLARLVDFAGLTQCSTGLRVNDLPDDRSPLAMAMAWTSRIMTIAVEMVLPSLLGIWADRRLGTGMLFVVLGAILGFTMGMWHLLILAKASSQSKSSRPSDEDKRDRSKR</sequence>
<keyword evidence="2" id="KW-0472">Membrane</keyword>
<accession>A0A0F8ZZQ5</accession>
<dbReference type="EMBL" id="LAZR01057542">
    <property type="protein sequence ID" value="KKK71859.1"/>
    <property type="molecule type" value="Genomic_DNA"/>
</dbReference>
<feature type="region of interest" description="Disordered" evidence="1">
    <location>
        <begin position="103"/>
        <end position="123"/>
    </location>
</feature>
<evidence type="ECO:0000313" key="3">
    <source>
        <dbReference type="EMBL" id="KKK71859.1"/>
    </source>
</evidence>
<reference evidence="3" key="1">
    <citation type="journal article" date="2015" name="Nature">
        <title>Complex archaea that bridge the gap between prokaryotes and eukaryotes.</title>
        <authorList>
            <person name="Spang A."/>
            <person name="Saw J.H."/>
            <person name="Jorgensen S.L."/>
            <person name="Zaremba-Niedzwiedzka K."/>
            <person name="Martijn J."/>
            <person name="Lind A.E."/>
            <person name="van Eijk R."/>
            <person name="Schleper C."/>
            <person name="Guy L."/>
            <person name="Ettema T.J."/>
        </authorList>
    </citation>
    <scope>NUCLEOTIDE SEQUENCE</scope>
</reference>
<name>A0A0F8ZZQ5_9ZZZZ</name>